<comment type="caution">
    <text evidence="2">The sequence shown here is derived from an EMBL/GenBank/DDBJ whole genome shotgun (WGS) entry which is preliminary data.</text>
</comment>
<accession>A0AAD4BTH5</accession>
<reference evidence="2" key="1">
    <citation type="submission" date="2019-10" db="EMBL/GenBank/DDBJ databases">
        <authorList>
            <consortium name="DOE Joint Genome Institute"/>
            <person name="Kuo A."/>
            <person name="Miyauchi S."/>
            <person name="Kiss E."/>
            <person name="Drula E."/>
            <person name="Kohler A."/>
            <person name="Sanchez-Garcia M."/>
            <person name="Andreopoulos B."/>
            <person name="Barry K.W."/>
            <person name="Bonito G."/>
            <person name="Buee M."/>
            <person name="Carver A."/>
            <person name="Chen C."/>
            <person name="Cichocki N."/>
            <person name="Clum A."/>
            <person name="Culley D."/>
            <person name="Crous P.W."/>
            <person name="Fauchery L."/>
            <person name="Girlanda M."/>
            <person name="Hayes R."/>
            <person name="Keri Z."/>
            <person name="LaButti K."/>
            <person name="Lipzen A."/>
            <person name="Lombard V."/>
            <person name="Magnuson J."/>
            <person name="Maillard F."/>
            <person name="Morin E."/>
            <person name="Murat C."/>
            <person name="Nolan M."/>
            <person name="Ohm R."/>
            <person name="Pangilinan J."/>
            <person name="Pereira M."/>
            <person name="Perotto S."/>
            <person name="Peter M."/>
            <person name="Riley R."/>
            <person name="Sitrit Y."/>
            <person name="Stielow B."/>
            <person name="Szollosi G."/>
            <person name="Zifcakova L."/>
            <person name="Stursova M."/>
            <person name="Spatafora J.W."/>
            <person name="Tedersoo L."/>
            <person name="Vaario L.-M."/>
            <person name="Yamada A."/>
            <person name="Yan M."/>
            <person name="Wang P."/>
            <person name="Xu J."/>
            <person name="Bruns T."/>
            <person name="Baldrian P."/>
            <person name="Vilgalys R."/>
            <person name="Henrissat B."/>
            <person name="Grigoriev I.V."/>
            <person name="Hibbett D."/>
            <person name="Nagy L.G."/>
            <person name="Martin F.M."/>
        </authorList>
    </citation>
    <scope>NUCLEOTIDE SEQUENCE</scope>
    <source>
        <strain evidence="2">BED1</strain>
    </source>
</reference>
<gene>
    <name evidence="2" type="ORF">L210DRAFT_786103</name>
</gene>
<dbReference type="Pfam" id="PF17667">
    <property type="entry name" value="Pkinase_fungal"/>
    <property type="match status" value="1"/>
</dbReference>
<evidence type="ECO:0000313" key="2">
    <source>
        <dbReference type="EMBL" id="KAF8439436.1"/>
    </source>
</evidence>
<feature type="non-terminal residue" evidence="2">
    <location>
        <position position="119"/>
    </location>
</feature>
<sequence>YNRKPDAVLVEEQEMGVNSWGTFQVIAEWSSEPFTLTWRIAKTINTKAYLVLRSQPWHRYVLAFSFAALHLRVHAYNHSGCVITPPIHIHNDPDVFIHILGAVVFGDLTSLGHDQTLVM</sequence>
<evidence type="ECO:0000259" key="1">
    <source>
        <dbReference type="Pfam" id="PF17667"/>
    </source>
</evidence>
<evidence type="ECO:0000313" key="3">
    <source>
        <dbReference type="Proteomes" id="UP001194468"/>
    </source>
</evidence>
<organism evidence="2 3">
    <name type="scientific">Boletus edulis BED1</name>
    <dbReference type="NCBI Taxonomy" id="1328754"/>
    <lineage>
        <taxon>Eukaryota</taxon>
        <taxon>Fungi</taxon>
        <taxon>Dikarya</taxon>
        <taxon>Basidiomycota</taxon>
        <taxon>Agaricomycotina</taxon>
        <taxon>Agaricomycetes</taxon>
        <taxon>Agaricomycetidae</taxon>
        <taxon>Boletales</taxon>
        <taxon>Boletineae</taxon>
        <taxon>Boletaceae</taxon>
        <taxon>Boletoideae</taxon>
        <taxon>Boletus</taxon>
    </lineage>
</organism>
<dbReference type="InterPro" id="IPR040976">
    <property type="entry name" value="Pkinase_fungal"/>
</dbReference>
<dbReference type="Proteomes" id="UP001194468">
    <property type="component" value="Unassembled WGS sequence"/>
</dbReference>
<name>A0AAD4BTH5_BOLED</name>
<dbReference type="EMBL" id="WHUW01000014">
    <property type="protein sequence ID" value="KAF8439436.1"/>
    <property type="molecule type" value="Genomic_DNA"/>
</dbReference>
<feature type="domain" description="Fungal-type protein kinase" evidence="1">
    <location>
        <begin position="5"/>
        <end position="118"/>
    </location>
</feature>
<feature type="non-terminal residue" evidence="2">
    <location>
        <position position="1"/>
    </location>
</feature>
<keyword evidence="3" id="KW-1185">Reference proteome</keyword>
<proteinExistence type="predicted"/>
<dbReference type="AlphaFoldDB" id="A0AAD4BTH5"/>
<reference evidence="2" key="2">
    <citation type="journal article" date="2020" name="Nat. Commun.">
        <title>Large-scale genome sequencing of mycorrhizal fungi provides insights into the early evolution of symbiotic traits.</title>
        <authorList>
            <person name="Miyauchi S."/>
            <person name="Kiss E."/>
            <person name="Kuo A."/>
            <person name="Drula E."/>
            <person name="Kohler A."/>
            <person name="Sanchez-Garcia M."/>
            <person name="Morin E."/>
            <person name="Andreopoulos B."/>
            <person name="Barry K.W."/>
            <person name="Bonito G."/>
            <person name="Buee M."/>
            <person name="Carver A."/>
            <person name="Chen C."/>
            <person name="Cichocki N."/>
            <person name="Clum A."/>
            <person name="Culley D."/>
            <person name="Crous P.W."/>
            <person name="Fauchery L."/>
            <person name="Girlanda M."/>
            <person name="Hayes R.D."/>
            <person name="Keri Z."/>
            <person name="LaButti K."/>
            <person name="Lipzen A."/>
            <person name="Lombard V."/>
            <person name="Magnuson J."/>
            <person name="Maillard F."/>
            <person name="Murat C."/>
            <person name="Nolan M."/>
            <person name="Ohm R.A."/>
            <person name="Pangilinan J."/>
            <person name="Pereira M.F."/>
            <person name="Perotto S."/>
            <person name="Peter M."/>
            <person name="Pfister S."/>
            <person name="Riley R."/>
            <person name="Sitrit Y."/>
            <person name="Stielow J.B."/>
            <person name="Szollosi G."/>
            <person name="Zifcakova L."/>
            <person name="Stursova M."/>
            <person name="Spatafora J.W."/>
            <person name="Tedersoo L."/>
            <person name="Vaario L.M."/>
            <person name="Yamada A."/>
            <person name="Yan M."/>
            <person name="Wang P."/>
            <person name="Xu J."/>
            <person name="Bruns T."/>
            <person name="Baldrian P."/>
            <person name="Vilgalys R."/>
            <person name="Dunand C."/>
            <person name="Henrissat B."/>
            <person name="Grigoriev I.V."/>
            <person name="Hibbett D."/>
            <person name="Nagy L.G."/>
            <person name="Martin F.M."/>
        </authorList>
    </citation>
    <scope>NUCLEOTIDE SEQUENCE</scope>
    <source>
        <strain evidence="2">BED1</strain>
    </source>
</reference>
<protein>
    <recommendedName>
        <fullName evidence="1">Fungal-type protein kinase domain-containing protein</fullName>
    </recommendedName>
</protein>